<feature type="domain" description="PIH1D1/2/3 CS-like" evidence="3">
    <location>
        <begin position="81"/>
        <end position="176"/>
    </location>
</feature>
<evidence type="ECO:0000313" key="4">
    <source>
        <dbReference type="EMBL" id="KAF0726543.1"/>
    </source>
</evidence>
<protein>
    <recommendedName>
        <fullName evidence="3">PIH1D1/2/3 CS-like domain-containing protein</fullName>
    </recommendedName>
</protein>
<dbReference type="Pfam" id="PF18201">
    <property type="entry name" value="PIH1_CS"/>
    <property type="match status" value="1"/>
</dbReference>
<dbReference type="PANTHER" id="PTHR21083">
    <property type="entry name" value="TWISTER"/>
    <property type="match status" value="1"/>
</dbReference>
<dbReference type="PANTHER" id="PTHR21083:SF0">
    <property type="entry name" value="DYNEIN AXONEMAL ASSEMBLY FACTOR 6"/>
    <property type="match status" value="1"/>
</dbReference>
<dbReference type="OrthoDB" id="25887at2759"/>
<dbReference type="GO" id="GO:0005737">
    <property type="term" value="C:cytoplasm"/>
    <property type="evidence" value="ECO:0007669"/>
    <property type="project" value="TreeGrafter"/>
</dbReference>
<evidence type="ECO:0000313" key="5">
    <source>
        <dbReference type="Proteomes" id="UP000481153"/>
    </source>
</evidence>
<feature type="region of interest" description="Disordered" evidence="2">
    <location>
        <begin position="1"/>
        <end position="35"/>
    </location>
</feature>
<keyword evidence="5" id="KW-1185">Reference proteome</keyword>
<dbReference type="GO" id="GO:0045505">
    <property type="term" value="F:dynein intermediate chain binding"/>
    <property type="evidence" value="ECO:0007669"/>
    <property type="project" value="TreeGrafter"/>
</dbReference>
<dbReference type="Proteomes" id="UP000481153">
    <property type="component" value="Unassembled WGS sequence"/>
</dbReference>
<comment type="similarity">
    <text evidence="1">Belongs to the PIH1 family.</text>
</comment>
<dbReference type="InterPro" id="IPR041442">
    <property type="entry name" value="PIH1D1/2/3_CS-like"/>
</dbReference>
<feature type="compositionally biased region" description="Basic and acidic residues" evidence="2">
    <location>
        <begin position="15"/>
        <end position="28"/>
    </location>
</feature>
<dbReference type="AlphaFoldDB" id="A0A6G0WH98"/>
<proteinExistence type="inferred from homology"/>
<accession>A0A6G0WH98</accession>
<dbReference type="InterPro" id="IPR026697">
    <property type="entry name" value="DNAAF6"/>
</dbReference>
<name>A0A6G0WH98_9STRA</name>
<dbReference type="GO" id="GO:0070286">
    <property type="term" value="P:axonemal dynein complex assembly"/>
    <property type="evidence" value="ECO:0007669"/>
    <property type="project" value="InterPro"/>
</dbReference>
<comment type="caution">
    <text evidence="4">The sequence shown here is derived from an EMBL/GenBank/DDBJ whole genome shotgun (WGS) entry which is preliminary data.</text>
</comment>
<dbReference type="GO" id="GO:0051087">
    <property type="term" value="F:protein-folding chaperone binding"/>
    <property type="evidence" value="ECO:0007669"/>
    <property type="project" value="InterPro"/>
</dbReference>
<evidence type="ECO:0000256" key="1">
    <source>
        <dbReference type="ARBA" id="ARBA00008511"/>
    </source>
</evidence>
<sequence length="181" mass="20322">MSDFSDLMALSDLLKPQDDDVSDPRENKITPYNIHGAAKLPKEAMDRPIGQIVQKDPKAIWDVDEIASDGEDDEEGDLRSRPKHEILYKQDVMTEDVFLGLGDKDPSVAHCDAMVVKIAFPSHSLNEIDLDVTAHKLVAQSHELKLSIFLPNPVKHKEGKARWDAKSETLFVTLPLIKEAW</sequence>
<dbReference type="EMBL" id="VJMJ01000213">
    <property type="protein sequence ID" value="KAF0726543.1"/>
    <property type="molecule type" value="Genomic_DNA"/>
</dbReference>
<gene>
    <name evidence="4" type="ORF">Ae201684_015170</name>
</gene>
<evidence type="ECO:0000256" key="2">
    <source>
        <dbReference type="SAM" id="MobiDB-lite"/>
    </source>
</evidence>
<dbReference type="VEuPathDB" id="FungiDB:AeMF1_020922"/>
<reference evidence="4 5" key="1">
    <citation type="submission" date="2019-07" db="EMBL/GenBank/DDBJ databases">
        <title>Genomics analysis of Aphanomyces spp. identifies a new class of oomycete effector associated with host adaptation.</title>
        <authorList>
            <person name="Gaulin E."/>
        </authorList>
    </citation>
    <scope>NUCLEOTIDE SEQUENCE [LARGE SCALE GENOMIC DNA]</scope>
    <source>
        <strain evidence="4 5">ATCC 201684</strain>
    </source>
</reference>
<evidence type="ECO:0000259" key="3">
    <source>
        <dbReference type="Pfam" id="PF18201"/>
    </source>
</evidence>
<organism evidence="4 5">
    <name type="scientific">Aphanomyces euteiches</name>
    <dbReference type="NCBI Taxonomy" id="100861"/>
    <lineage>
        <taxon>Eukaryota</taxon>
        <taxon>Sar</taxon>
        <taxon>Stramenopiles</taxon>
        <taxon>Oomycota</taxon>
        <taxon>Saprolegniomycetes</taxon>
        <taxon>Saprolegniales</taxon>
        <taxon>Verrucalvaceae</taxon>
        <taxon>Aphanomyces</taxon>
    </lineage>
</organism>